<dbReference type="Proteomes" id="UP001437256">
    <property type="component" value="Unassembled WGS sequence"/>
</dbReference>
<evidence type="ECO:0000259" key="2">
    <source>
        <dbReference type="Pfam" id="PF05183"/>
    </source>
</evidence>
<comment type="catalytic activity">
    <reaction evidence="1">
        <text>RNA(n) + a ribonucleoside 5'-triphosphate = RNA(n+1) + diphosphate</text>
        <dbReference type="Rhea" id="RHEA:21248"/>
        <dbReference type="Rhea" id="RHEA-COMP:14527"/>
        <dbReference type="Rhea" id="RHEA-COMP:17342"/>
        <dbReference type="ChEBI" id="CHEBI:33019"/>
        <dbReference type="ChEBI" id="CHEBI:61557"/>
        <dbReference type="ChEBI" id="CHEBI:140395"/>
        <dbReference type="EC" id="2.7.7.48"/>
    </reaction>
</comment>
<sequence>MILGGPDPSQTNRVIRRYEGYEENFIRVHFREEDELRFRWDREVEEKPFLKERVGGLLKNGFYIGGEKGRHFEFLAYSNSSLREHTVWFMSPFEYPVEDANDTKRYLLINAETIRKTFGHFENIREEDYVGQDAEFGFYKQDLALLRQPSKLAARFALNFTASIASVSIRRDEWEIVPDICCGEKSIHIFTDGIGTISEELGNRIWASLDDGRSNCGDRAVQPSAYKIRFLGFKGMVSVDRELDRAGGKIQMRLRPSMRKFSGKGSGADFIEIAGWRGRPGVSHLNKRDSFLTLTDDAIRATYKVHESLSESSEFMDEHNFGSKYNLSYILKELARLGGRMGNSTDVHPGTPVDNPFLTLMRDIGEKHVLREIMHDARILIPGSHHLVGVADEGPGYRGQAGYENLRCLKPHEIYVCTQKHGKTEPTYLEGRCIISRSPVTHPGDVQHVFAIGKPSADTICLFTHLKNVVVLPCTGSRSLASCLGGGDLDGDEFDIIPNPEGWMYRKVSKAVPEDNDLQRLIDAVNAGSKERPNVRWDPITILIEAKLRSLDIETDSTINGSLQRDYTLSALFRRYRDELGYICAIYPLQNAPSARLLEAEVMGFHVGSVVDGVRKELECAAKDLSEDDMARQNLRNGWKTWKFVAAQALLEDNFGANSLALVVLGFLLKNIEKLETAPKK</sequence>
<organism evidence="3 4">
    <name type="scientific">Marasmius tenuissimus</name>
    <dbReference type="NCBI Taxonomy" id="585030"/>
    <lineage>
        <taxon>Eukaryota</taxon>
        <taxon>Fungi</taxon>
        <taxon>Dikarya</taxon>
        <taxon>Basidiomycota</taxon>
        <taxon>Agaricomycotina</taxon>
        <taxon>Agaricomycetes</taxon>
        <taxon>Agaricomycetidae</taxon>
        <taxon>Agaricales</taxon>
        <taxon>Marasmiineae</taxon>
        <taxon>Marasmiaceae</taxon>
        <taxon>Marasmius</taxon>
    </lineage>
</organism>
<evidence type="ECO:0000313" key="4">
    <source>
        <dbReference type="Proteomes" id="UP001437256"/>
    </source>
</evidence>
<keyword evidence="1" id="KW-0548">Nucleotidyltransferase</keyword>
<keyword evidence="4" id="KW-1185">Reference proteome</keyword>
<feature type="domain" description="RDRP core" evidence="2">
    <location>
        <begin position="1"/>
        <end position="526"/>
    </location>
</feature>
<dbReference type="PANTHER" id="PTHR23079:SF55">
    <property type="entry name" value="RNA-DIRECTED RNA POLYMERASE"/>
    <property type="match status" value="1"/>
</dbReference>
<proteinExistence type="inferred from homology"/>
<evidence type="ECO:0000256" key="1">
    <source>
        <dbReference type="RuleBase" id="RU363098"/>
    </source>
</evidence>
<protein>
    <recommendedName>
        <fullName evidence="1">RNA-dependent RNA polymerase</fullName>
        <ecNumber evidence="1">2.7.7.48</ecNumber>
    </recommendedName>
</protein>
<comment type="similarity">
    <text evidence="1">Belongs to the RdRP family.</text>
</comment>
<evidence type="ECO:0000313" key="3">
    <source>
        <dbReference type="EMBL" id="KAL0061487.1"/>
    </source>
</evidence>
<dbReference type="InterPro" id="IPR007855">
    <property type="entry name" value="RDRP"/>
</dbReference>
<keyword evidence="1" id="KW-0696">RNA-directed RNA polymerase</keyword>
<reference evidence="3 4" key="1">
    <citation type="submission" date="2024-05" db="EMBL/GenBank/DDBJ databases">
        <title>A draft genome resource for the thread blight pathogen Marasmius tenuissimus strain MS-2.</title>
        <authorList>
            <person name="Yulfo-Soto G.E."/>
            <person name="Baruah I.K."/>
            <person name="Amoako-Attah I."/>
            <person name="Bukari Y."/>
            <person name="Meinhardt L.W."/>
            <person name="Bailey B.A."/>
            <person name="Cohen S.P."/>
        </authorList>
    </citation>
    <scope>NUCLEOTIDE SEQUENCE [LARGE SCALE GENOMIC DNA]</scope>
    <source>
        <strain evidence="3 4">MS-2</strain>
    </source>
</reference>
<keyword evidence="1" id="KW-0694">RNA-binding</keyword>
<gene>
    <name evidence="3" type="ORF">AAF712_011710</name>
</gene>
<dbReference type="Pfam" id="PF05183">
    <property type="entry name" value="RdRP"/>
    <property type="match status" value="1"/>
</dbReference>
<dbReference type="EMBL" id="JBBXMP010000134">
    <property type="protein sequence ID" value="KAL0061487.1"/>
    <property type="molecule type" value="Genomic_DNA"/>
</dbReference>
<accession>A0ABR2ZIL2</accession>
<dbReference type="EC" id="2.7.7.48" evidence="1"/>
<dbReference type="PANTHER" id="PTHR23079">
    <property type="entry name" value="RNA-DEPENDENT RNA POLYMERASE"/>
    <property type="match status" value="1"/>
</dbReference>
<name>A0ABR2ZIL2_9AGAR</name>
<dbReference type="InterPro" id="IPR057596">
    <property type="entry name" value="RDRP_core"/>
</dbReference>
<comment type="caution">
    <text evidence="3">The sequence shown here is derived from an EMBL/GenBank/DDBJ whole genome shotgun (WGS) entry which is preliminary data.</text>
</comment>
<keyword evidence="1" id="KW-0808">Transferase</keyword>